<evidence type="ECO:0000256" key="2">
    <source>
        <dbReference type="SAM" id="Phobius"/>
    </source>
</evidence>
<feature type="transmembrane region" description="Helical" evidence="2">
    <location>
        <begin position="232"/>
        <end position="252"/>
    </location>
</feature>
<sequence length="601" mass="67186">MSMILNNTYTLLLIFLTCLSLVLAHAIVKANIYISQLIQSHKVTQKRLEKTHYPHLAICHRKPIPFSERKRSIDSYWHAVFTNSSGETRLPKPLVSLGLEGLCQRICLIDKRLEQQATLVDAIGQTLISTLEESAAKWNSAHDVVVYAETQSVIDGDKVFSQQQAAGAPKLALAIESLRNSDMESESSSSRIDNMCHILSDSCRIADAELRSIRKDLKHCDKPKPKSCMSIFSIWSILLAICQIIECLTLFLGMQNGWLLKHVNPTQDALNDATDQALMKILFDQLDDYRSQLTSHRTRNDNLRRTRMRIHKMSETATLFTRIRGAQILQSYIICQAKASNIPSISATALASVPPPILFSRLVYSSALTPQRTKSPCGNQIDLDQESLGNMITDLAIRAKKQLHPVMKATRHFPITTFIEKMSVAINGLYKGLNTSTRNQHHTTSTAKEWKVPSILDILKPGSEYSRRTEWIPSFVPCFKSSHQHTAAAHLVSARAGNQTQPHPSTTPTPSHQTDTVKVTLKSENQLTPSRSNTMVSDTLMISTQAANGISLIKHHRKPNLIPSDFLLNSKTRSSFNLQPEAISNTLSRSSRRNTSLLSAR</sequence>
<dbReference type="EMBL" id="JAFCIX010000287">
    <property type="protein sequence ID" value="KAH6595677.1"/>
    <property type="molecule type" value="Genomic_DNA"/>
</dbReference>
<dbReference type="Proteomes" id="UP001648503">
    <property type="component" value="Unassembled WGS sequence"/>
</dbReference>
<proteinExistence type="predicted"/>
<feature type="region of interest" description="Disordered" evidence="1">
    <location>
        <begin position="495"/>
        <end position="515"/>
    </location>
</feature>
<accession>A0ABQ8FFH1</accession>
<keyword evidence="2" id="KW-0472">Membrane</keyword>
<keyword evidence="3" id="KW-0732">Signal</keyword>
<evidence type="ECO:0000313" key="5">
    <source>
        <dbReference type="EMBL" id="KAH6597420.1"/>
    </source>
</evidence>
<name>A0ABQ8FFH1_9FUNG</name>
<evidence type="ECO:0000313" key="4">
    <source>
        <dbReference type="EMBL" id="KAH6595677.1"/>
    </source>
</evidence>
<evidence type="ECO:0000256" key="3">
    <source>
        <dbReference type="SAM" id="SignalP"/>
    </source>
</evidence>
<keyword evidence="2" id="KW-0812">Transmembrane</keyword>
<protein>
    <recommendedName>
        <fullName evidence="7">Myosin-binding domain-containing protein</fullName>
    </recommendedName>
</protein>
<evidence type="ECO:0008006" key="7">
    <source>
        <dbReference type="Google" id="ProtNLM"/>
    </source>
</evidence>
<comment type="caution">
    <text evidence="5">The sequence shown here is derived from an EMBL/GenBank/DDBJ whole genome shotgun (WGS) entry which is preliminary data.</text>
</comment>
<reference evidence="5 6" key="1">
    <citation type="submission" date="2021-02" db="EMBL/GenBank/DDBJ databases">
        <title>Variation within the Batrachochytrium salamandrivorans European outbreak.</title>
        <authorList>
            <person name="Kelly M."/>
            <person name="Pasmans F."/>
            <person name="Shea T.P."/>
            <person name="Munoz J.F."/>
            <person name="Carranza S."/>
            <person name="Cuomo C.A."/>
            <person name="Martel A."/>
        </authorList>
    </citation>
    <scope>NUCLEOTIDE SEQUENCE [LARGE SCALE GENOMIC DNA]</scope>
    <source>
        <strain evidence="5 6">AMFP18/2</strain>
    </source>
</reference>
<gene>
    <name evidence="5" type="ORF">BASA50_004476</name>
    <name evidence="4" type="ORF">BASA50_005676</name>
</gene>
<feature type="compositionally biased region" description="Low complexity" evidence="1">
    <location>
        <begin position="499"/>
        <end position="514"/>
    </location>
</feature>
<keyword evidence="6" id="KW-1185">Reference proteome</keyword>
<organism evidence="5 6">
    <name type="scientific">Batrachochytrium salamandrivorans</name>
    <dbReference type="NCBI Taxonomy" id="1357716"/>
    <lineage>
        <taxon>Eukaryota</taxon>
        <taxon>Fungi</taxon>
        <taxon>Fungi incertae sedis</taxon>
        <taxon>Chytridiomycota</taxon>
        <taxon>Chytridiomycota incertae sedis</taxon>
        <taxon>Chytridiomycetes</taxon>
        <taxon>Rhizophydiales</taxon>
        <taxon>Rhizophydiales incertae sedis</taxon>
        <taxon>Batrachochytrium</taxon>
    </lineage>
</organism>
<feature type="chain" id="PRO_5045031078" description="Myosin-binding domain-containing protein" evidence="3">
    <location>
        <begin position="25"/>
        <end position="601"/>
    </location>
</feature>
<keyword evidence="2" id="KW-1133">Transmembrane helix</keyword>
<feature type="signal peptide" evidence="3">
    <location>
        <begin position="1"/>
        <end position="24"/>
    </location>
</feature>
<dbReference type="EMBL" id="JAFCIX010000144">
    <property type="protein sequence ID" value="KAH6597420.1"/>
    <property type="molecule type" value="Genomic_DNA"/>
</dbReference>
<evidence type="ECO:0000313" key="6">
    <source>
        <dbReference type="Proteomes" id="UP001648503"/>
    </source>
</evidence>
<evidence type="ECO:0000256" key="1">
    <source>
        <dbReference type="SAM" id="MobiDB-lite"/>
    </source>
</evidence>